<keyword evidence="12 20" id="KW-1133">Transmembrane helix</keyword>
<dbReference type="InterPro" id="IPR029044">
    <property type="entry name" value="Nucleotide-diphossugar_trans"/>
</dbReference>
<accession>A0AAE0SWJ1</accession>
<evidence type="ECO:0000256" key="13">
    <source>
        <dbReference type="ARBA" id="ARBA00023034"/>
    </source>
</evidence>
<sequence>MNPPTRQYKYKKKVTYPQHNGHSTWRPKWGRVTYVSHFISENSISQTCLGVTFVRWSAEMRRNSVTFLKYVVVAIIFLALCPLAIKFLMGGKRIEEEYVDAGRGMPFAPRVQRDSDVVQMNQKSTERKKIDWHDYKRIAEEAAKTGPGEQGSAVSLTSEEEKQKDELYKVNGFNAYASDKISLHRSLQDIRHPDCKSKKYWNHLPNVSIVVPFHNEHWTTLLRLVYSVIERAPRELLHEVILVDDFSTKKFLKGELDEYVAKHFNNVKVVHAEKREGLIRTRLLGAKHATGEVLLFLDSHVEANVNYLPPLLDPIAEDYRTVVCPFIDVIDFENFAYRAQDEGARGAFDWEFFYKRLPLLPEDLEHPAEPFRSPVMAGGLFAISTKWFWELGGYDPGLDIWGGEQYELSFKLWQCGGKMVDAPCSRIGHIYRKFAPFPNPGVGDFVGRNYKRVAEVWMDEYAQFLYDRRPHYKNIDAGDLTEQKAVRERLKCKSFKWFMEEVAFDLPKVYPPVEPPPIAWGEIRNTAADLCIDTKFKGGDQNFGVEPCVKDGKGGGEQEFEFSWHKDIRPKKRTVCFDVSTSVQKAPVILFNCHGMGGNQRWKINPRTKQLYHPISAQCLDCDIGNREIFMNPCDETKDTQKWKVENVNETAIIHEWGLPR</sequence>
<reference evidence="22" key="1">
    <citation type="journal article" date="2021" name="Genome Biol. Evol.">
        <title>A High-Quality Reference Genome for a Parasitic Bivalve with Doubly Uniparental Inheritance (Bivalvia: Unionida).</title>
        <authorList>
            <person name="Smith C.H."/>
        </authorList>
    </citation>
    <scope>NUCLEOTIDE SEQUENCE</scope>
    <source>
        <strain evidence="22">CHS0354</strain>
    </source>
</reference>
<evidence type="ECO:0000256" key="1">
    <source>
        <dbReference type="ARBA" id="ARBA00001936"/>
    </source>
</evidence>
<dbReference type="FunFam" id="3.90.550.10:FF:000029">
    <property type="entry name" value="Polypeptide N-acetylgalactosaminyltransferase"/>
    <property type="match status" value="1"/>
</dbReference>
<keyword evidence="9" id="KW-0479">Metal-binding</keyword>
<comment type="caution">
    <text evidence="22">The sequence shown here is derived from an EMBL/GenBank/DDBJ whole genome shotgun (WGS) entry which is preliminary data.</text>
</comment>
<keyword evidence="16" id="KW-0325">Glycoprotein</keyword>
<dbReference type="Proteomes" id="UP001195483">
    <property type="component" value="Unassembled WGS sequence"/>
</dbReference>
<dbReference type="GO" id="GO:0030246">
    <property type="term" value="F:carbohydrate binding"/>
    <property type="evidence" value="ECO:0007669"/>
    <property type="project" value="UniProtKB-KW"/>
</dbReference>
<evidence type="ECO:0000313" key="22">
    <source>
        <dbReference type="EMBL" id="KAK3599527.1"/>
    </source>
</evidence>
<dbReference type="GO" id="GO:0046872">
    <property type="term" value="F:metal ion binding"/>
    <property type="evidence" value="ECO:0007669"/>
    <property type="project" value="UniProtKB-KW"/>
</dbReference>
<comment type="subcellular location">
    <subcellularLocation>
        <location evidence="2 20">Golgi apparatus membrane</location>
        <topology evidence="2 20">Single-pass type II membrane protein</topology>
    </subcellularLocation>
</comment>
<protein>
    <recommendedName>
        <fullName evidence="5 20">Polypeptide N-acetylgalactosaminyltransferase</fullName>
        <ecNumber evidence="20">2.4.1.-</ecNumber>
    </recommendedName>
    <alternativeName>
        <fullName evidence="20">Protein-UDP acetylgalactosaminyltransferase</fullName>
    </alternativeName>
</protein>
<evidence type="ECO:0000256" key="5">
    <source>
        <dbReference type="ARBA" id="ARBA00012644"/>
    </source>
</evidence>
<dbReference type="InterPro" id="IPR035992">
    <property type="entry name" value="Ricin_B-like_lectins"/>
</dbReference>
<evidence type="ECO:0000256" key="2">
    <source>
        <dbReference type="ARBA" id="ARBA00004323"/>
    </source>
</evidence>
<reference evidence="22" key="2">
    <citation type="journal article" date="2021" name="Genome Biol. Evol.">
        <title>Developing a high-quality reference genome for a parasitic bivalve with doubly uniparental inheritance (Bivalvia: Unionida).</title>
        <authorList>
            <person name="Smith C.H."/>
        </authorList>
    </citation>
    <scope>NUCLEOTIDE SEQUENCE</scope>
    <source>
        <strain evidence="22">CHS0354</strain>
        <tissue evidence="22">Mantle</tissue>
    </source>
</reference>
<name>A0AAE0SWJ1_9BIVA</name>
<keyword evidence="8 20" id="KW-0812">Transmembrane</keyword>
<dbReference type="GO" id="GO:0004653">
    <property type="term" value="F:polypeptide N-acetylgalactosaminyltransferase activity"/>
    <property type="evidence" value="ECO:0007669"/>
    <property type="project" value="UniProtKB-EC"/>
</dbReference>
<evidence type="ECO:0000313" key="23">
    <source>
        <dbReference type="Proteomes" id="UP001195483"/>
    </source>
</evidence>
<comment type="cofactor">
    <cofactor evidence="1 20">
        <name>Mn(2+)</name>
        <dbReference type="ChEBI" id="CHEBI:29035"/>
    </cofactor>
</comment>
<keyword evidence="6 20" id="KW-0328">Glycosyltransferase</keyword>
<evidence type="ECO:0000256" key="7">
    <source>
        <dbReference type="ARBA" id="ARBA00022679"/>
    </source>
</evidence>
<dbReference type="FunFam" id="2.80.10.50:FF:000011">
    <property type="entry name" value="Polypeptide N-acetylgalactosaminyltransferase"/>
    <property type="match status" value="1"/>
</dbReference>
<evidence type="ECO:0000256" key="20">
    <source>
        <dbReference type="RuleBase" id="RU361242"/>
    </source>
</evidence>
<evidence type="ECO:0000256" key="14">
    <source>
        <dbReference type="ARBA" id="ARBA00023136"/>
    </source>
</evidence>
<dbReference type="Pfam" id="PF00535">
    <property type="entry name" value="Glycos_transf_2"/>
    <property type="match status" value="1"/>
</dbReference>
<evidence type="ECO:0000256" key="11">
    <source>
        <dbReference type="ARBA" id="ARBA00022968"/>
    </source>
</evidence>
<keyword evidence="7 20" id="KW-0808">Transferase</keyword>
<keyword evidence="14 20" id="KW-0472">Membrane</keyword>
<evidence type="ECO:0000256" key="17">
    <source>
        <dbReference type="ARBA" id="ARBA00023211"/>
    </source>
</evidence>
<evidence type="ECO:0000256" key="16">
    <source>
        <dbReference type="ARBA" id="ARBA00023180"/>
    </source>
</evidence>
<keyword evidence="10 20" id="KW-0430">Lectin</keyword>
<dbReference type="PROSITE" id="PS50231">
    <property type="entry name" value="RICIN_B_LECTIN"/>
    <property type="match status" value="1"/>
</dbReference>
<dbReference type="EMBL" id="JAEAOA010000455">
    <property type="protein sequence ID" value="KAK3599527.1"/>
    <property type="molecule type" value="Genomic_DNA"/>
</dbReference>
<gene>
    <name evidence="22" type="ORF">CHS0354_006658</name>
</gene>
<keyword evidence="13 20" id="KW-0333">Golgi apparatus</keyword>
<comment type="similarity">
    <text evidence="4 20">Belongs to the glycosyltransferase 2 family. GalNAc-T subfamily.</text>
</comment>
<keyword evidence="17 20" id="KW-0464">Manganese</keyword>
<evidence type="ECO:0000256" key="6">
    <source>
        <dbReference type="ARBA" id="ARBA00022676"/>
    </source>
</evidence>
<dbReference type="CDD" id="cd02510">
    <property type="entry name" value="pp-GalNAc-T"/>
    <property type="match status" value="1"/>
</dbReference>
<keyword evidence="23" id="KW-1185">Reference proteome</keyword>
<comment type="catalytic activity">
    <reaction evidence="18">
        <text>L-threonyl-[protein] + UDP-N-acetyl-alpha-D-galactosamine = a 3-O-[N-acetyl-alpha-D-galactosaminyl]-L-threonyl-[protein] + UDP + H(+)</text>
        <dbReference type="Rhea" id="RHEA:52424"/>
        <dbReference type="Rhea" id="RHEA-COMP:11060"/>
        <dbReference type="Rhea" id="RHEA-COMP:11689"/>
        <dbReference type="ChEBI" id="CHEBI:15378"/>
        <dbReference type="ChEBI" id="CHEBI:30013"/>
        <dbReference type="ChEBI" id="CHEBI:58223"/>
        <dbReference type="ChEBI" id="CHEBI:67138"/>
        <dbReference type="ChEBI" id="CHEBI:87075"/>
        <dbReference type="EC" id="2.4.1.41"/>
    </reaction>
</comment>
<evidence type="ECO:0000256" key="4">
    <source>
        <dbReference type="ARBA" id="ARBA00005680"/>
    </source>
</evidence>
<dbReference type="SUPFAM" id="SSF53448">
    <property type="entry name" value="Nucleotide-diphospho-sugar transferases"/>
    <property type="match status" value="1"/>
</dbReference>
<dbReference type="GO" id="GO:0006493">
    <property type="term" value="P:protein O-linked glycosylation"/>
    <property type="evidence" value="ECO:0007669"/>
    <property type="project" value="TreeGrafter"/>
</dbReference>
<dbReference type="Gene3D" id="3.90.550.10">
    <property type="entry name" value="Spore Coat Polysaccharide Biosynthesis Protein SpsA, Chain A"/>
    <property type="match status" value="1"/>
</dbReference>
<evidence type="ECO:0000256" key="9">
    <source>
        <dbReference type="ARBA" id="ARBA00022723"/>
    </source>
</evidence>
<evidence type="ECO:0000256" key="15">
    <source>
        <dbReference type="ARBA" id="ARBA00023157"/>
    </source>
</evidence>
<dbReference type="Gene3D" id="2.80.10.50">
    <property type="match status" value="1"/>
</dbReference>
<feature type="domain" description="Ricin B lectin" evidence="21">
    <location>
        <begin position="521"/>
        <end position="646"/>
    </location>
</feature>
<dbReference type="InterPro" id="IPR001173">
    <property type="entry name" value="Glyco_trans_2-like"/>
</dbReference>
<reference evidence="22" key="3">
    <citation type="submission" date="2023-05" db="EMBL/GenBank/DDBJ databases">
        <authorList>
            <person name="Smith C.H."/>
        </authorList>
    </citation>
    <scope>NUCLEOTIDE SEQUENCE</scope>
    <source>
        <strain evidence="22">CHS0354</strain>
        <tissue evidence="22">Mantle</tissue>
    </source>
</reference>
<feature type="transmembrane region" description="Helical" evidence="20">
    <location>
        <begin position="67"/>
        <end position="89"/>
    </location>
</feature>
<evidence type="ECO:0000256" key="19">
    <source>
        <dbReference type="ARBA" id="ARBA00052209"/>
    </source>
</evidence>
<organism evidence="22 23">
    <name type="scientific">Potamilus streckersoni</name>
    <dbReference type="NCBI Taxonomy" id="2493646"/>
    <lineage>
        <taxon>Eukaryota</taxon>
        <taxon>Metazoa</taxon>
        <taxon>Spiralia</taxon>
        <taxon>Lophotrochozoa</taxon>
        <taxon>Mollusca</taxon>
        <taxon>Bivalvia</taxon>
        <taxon>Autobranchia</taxon>
        <taxon>Heteroconchia</taxon>
        <taxon>Palaeoheterodonta</taxon>
        <taxon>Unionida</taxon>
        <taxon>Unionoidea</taxon>
        <taxon>Unionidae</taxon>
        <taxon>Ambleminae</taxon>
        <taxon>Lampsilini</taxon>
        <taxon>Potamilus</taxon>
    </lineage>
</organism>
<dbReference type="InterPro" id="IPR045885">
    <property type="entry name" value="GalNAc-T"/>
</dbReference>
<keyword evidence="11" id="KW-0735">Signal-anchor</keyword>
<dbReference type="PANTHER" id="PTHR11675:SF134">
    <property type="entry name" value="N-ACETYLGALACTOSAMINYLTRANSFERASE 4-RELATED"/>
    <property type="match status" value="1"/>
</dbReference>
<dbReference type="CDD" id="cd23439">
    <property type="entry name" value="beta-trefoil_Ricin_GALNT10-like"/>
    <property type="match status" value="1"/>
</dbReference>
<comment type="pathway">
    <text evidence="3 20">Protein modification; protein glycosylation.</text>
</comment>
<dbReference type="PANTHER" id="PTHR11675">
    <property type="entry name" value="N-ACETYLGALACTOSAMINYLTRANSFERASE"/>
    <property type="match status" value="1"/>
</dbReference>
<dbReference type="AlphaFoldDB" id="A0AAE0SWJ1"/>
<dbReference type="EC" id="2.4.1.-" evidence="20"/>
<proteinExistence type="inferred from homology"/>
<comment type="catalytic activity">
    <reaction evidence="19">
        <text>L-seryl-[protein] + UDP-N-acetyl-alpha-D-galactosamine = a 3-O-[N-acetyl-alpha-D-galactosaminyl]-L-seryl-[protein] + UDP + H(+)</text>
        <dbReference type="Rhea" id="RHEA:23956"/>
        <dbReference type="Rhea" id="RHEA-COMP:9863"/>
        <dbReference type="Rhea" id="RHEA-COMP:12788"/>
        <dbReference type="ChEBI" id="CHEBI:15378"/>
        <dbReference type="ChEBI" id="CHEBI:29999"/>
        <dbReference type="ChEBI" id="CHEBI:53604"/>
        <dbReference type="ChEBI" id="CHEBI:58223"/>
        <dbReference type="ChEBI" id="CHEBI:67138"/>
        <dbReference type="EC" id="2.4.1.41"/>
    </reaction>
</comment>
<dbReference type="SMART" id="SM00458">
    <property type="entry name" value="RICIN"/>
    <property type="match status" value="1"/>
</dbReference>
<dbReference type="SUPFAM" id="SSF50370">
    <property type="entry name" value="Ricin B-like lectins"/>
    <property type="match status" value="1"/>
</dbReference>
<dbReference type="Pfam" id="PF00652">
    <property type="entry name" value="Ricin_B_lectin"/>
    <property type="match status" value="1"/>
</dbReference>
<evidence type="ECO:0000256" key="8">
    <source>
        <dbReference type="ARBA" id="ARBA00022692"/>
    </source>
</evidence>
<evidence type="ECO:0000256" key="18">
    <source>
        <dbReference type="ARBA" id="ARBA00050905"/>
    </source>
</evidence>
<evidence type="ECO:0000259" key="21">
    <source>
        <dbReference type="SMART" id="SM00458"/>
    </source>
</evidence>
<evidence type="ECO:0000256" key="3">
    <source>
        <dbReference type="ARBA" id="ARBA00004922"/>
    </source>
</evidence>
<evidence type="ECO:0000256" key="10">
    <source>
        <dbReference type="ARBA" id="ARBA00022734"/>
    </source>
</evidence>
<keyword evidence="15 20" id="KW-1015">Disulfide bond</keyword>
<dbReference type="InterPro" id="IPR000772">
    <property type="entry name" value="Ricin_B_lectin"/>
</dbReference>
<evidence type="ECO:0000256" key="12">
    <source>
        <dbReference type="ARBA" id="ARBA00022989"/>
    </source>
</evidence>
<dbReference type="GO" id="GO:0000139">
    <property type="term" value="C:Golgi membrane"/>
    <property type="evidence" value="ECO:0007669"/>
    <property type="project" value="UniProtKB-SubCell"/>
</dbReference>